<protein>
    <recommendedName>
        <fullName evidence="4">PorV/PorQ family protein</fullName>
    </recommendedName>
</protein>
<dbReference type="STRING" id="1555112.LIP_2990"/>
<keyword evidence="1" id="KW-0732">Signal</keyword>
<dbReference type="AlphaFoldDB" id="A0A0K2SPR8"/>
<dbReference type="KEGG" id="lpil:LIP_2990"/>
<proteinExistence type="predicted"/>
<evidence type="ECO:0000256" key="1">
    <source>
        <dbReference type="SAM" id="SignalP"/>
    </source>
</evidence>
<feature type="signal peptide" evidence="1">
    <location>
        <begin position="1"/>
        <end position="17"/>
    </location>
</feature>
<gene>
    <name evidence="2" type="ORF">LIP_2990</name>
</gene>
<dbReference type="Proteomes" id="UP000065807">
    <property type="component" value="Chromosome"/>
</dbReference>
<sequence length="297" mass="31184">MGILVLSALLPLPPVHANPVTARALGMGNAFTAVAEGFHALYWNPAGLAVNGYELSAGLGGLALPRIGEVIDTFEAGNPQALTASLETFAGIRLGQAAIGAALEAETGQGDPDLQVLDWYGIGVGFPLTPPEGWSFLSVGMTLRHLAQRTARSVASSIELSPARQAERLDLGVLAEPQQGLRVGLTLRDVWTSDVAPDALEPSESRVGIAYQPQGWSAGLRADLSTEGTLSYGVEWPVDARELLKLRLGQQLVPGMEVMTTAGAGLHLGPLRLDVAAGLTRLDPEATRVRADLSVQF</sequence>
<keyword evidence="3" id="KW-1185">Reference proteome</keyword>
<dbReference type="PATRIC" id="fig|1555112.3.peg.3037"/>
<dbReference type="Gene3D" id="2.40.160.60">
    <property type="entry name" value="Outer membrane protein transport protein (OMPP1/FadL/TodX)"/>
    <property type="match status" value="1"/>
</dbReference>
<organism evidence="2 3">
    <name type="scientific">Limnochorda pilosa</name>
    <dbReference type="NCBI Taxonomy" id="1555112"/>
    <lineage>
        <taxon>Bacteria</taxon>
        <taxon>Bacillati</taxon>
        <taxon>Bacillota</taxon>
        <taxon>Limnochordia</taxon>
        <taxon>Limnochordales</taxon>
        <taxon>Limnochordaceae</taxon>
        <taxon>Limnochorda</taxon>
    </lineage>
</organism>
<dbReference type="EMBL" id="AP014924">
    <property type="protein sequence ID" value="BAS28819.1"/>
    <property type="molecule type" value="Genomic_DNA"/>
</dbReference>
<evidence type="ECO:0000313" key="2">
    <source>
        <dbReference type="EMBL" id="BAS28819.1"/>
    </source>
</evidence>
<name>A0A0K2SPR8_LIMPI</name>
<evidence type="ECO:0008006" key="4">
    <source>
        <dbReference type="Google" id="ProtNLM"/>
    </source>
</evidence>
<feature type="chain" id="PRO_5005487103" description="PorV/PorQ family protein" evidence="1">
    <location>
        <begin position="18"/>
        <end position="297"/>
    </location>
</feature>
<reference evidence="3" key="2">
    <citation type="journal article" date="2016" name="Int. J. Syst. Evol. Microbiol.">
        <title>Complete genome sequence and cell structure of Limnochorda pilosa, a Gram-negative spore-former within the phylum Firmicutes.</title>
        <authorList>
            <person name="Watanabe M."/>
            <person name="Kojima H."/>
            <person name="Fukui M."/>
        </authorList>
    </citation>
    <scope>NUCLEOTIDE SEQUENCE [LARGE SCALE GENOMIC DNA]</scope>
    <source>
        <strain evidence="3">HC45</strain>
    </source>
</reference>
<accession>A0A0K2SPR8</accession>
<evidence type="ECO:0000313" key="3">
    <source>
        <dbReference type="Proteomes" id="UP000065807"/>
    </source>
</evidence>
<reference evidence="3" key="1">
    <citation type="submission" date="2015-07" db="EMBL/GenBank/DDBJ databases">
        <title>Complete genome sequence and phylogenetic analysis of Limnochorda pilosa.</title>
        <authorList>
            <person name="Watanabe M."/>
            <person name="Kojima H."/>
            <person name="Fukui M."/>
        </authorList>
    </citation>
    <scope>NUCLEOTIDE SEQUENCE [LARGE SCALE GENOMIC DNA]</scope>
    <source>
        <strain evidence="3">HC45</strain>
    </source>
</reference>